<feature type="domain" description="Cupin type-2" evidence="1">
    <location>
        <begin position="90"/>
        <end position="152"/>
    </location>
</feature>
<gene>
    <name evidence="2" type="ORF">BJY01DRAFT_248431</name>
</gene>
<keyword evidence="3" id="KW-1185">Reference proteome</keyword>
<reference evidence="2 3" key="1">
    <citation type="submission" date="2024-07" db="EMBL/GenBank/DDBJ databases">
        <title>Section-level genome sequencing and comparative genomics of Aspergillus sections Usti and Cavernicolus.</title>
        <authorList>
            <consortium name="Lawrence Berkeley National Laboratory"/>
            <person name="Nybo J.L."/>
            <person name="Vesth T.C."/>
            <person name="Theobald S."/>
            <person name="Frisvad J.C."/>
            <person name="Larsen T.O."/>
            <person name="Kjaerboelling I."/>
            <person name="Rothschild-Mancinelli K."/>
            <person name="Lyhne E.K."/>
            <person name="Kogle M.E."/>
            <person name="Barry K."/>
            <person name="Clum A."/>
            <person name="Na H."/>
            <person name="Ledsgaard L."/>
            <person name="Lin J."/>
            <person name="Lipzen A."/>
            <person name="Kuo A."/>
            <person name="Riley R."/>
            <person name="Mondo S."/>
            <person name="Labutti K."/>
            <person name="Haridas S."/>
            <person name="Pangalinan J."/>
            <person name="Salamov A.A."/>
            <person name="Simmons B.A."/>
            <person name="Magnuson J.K."/>
            <person name="Chen J."/>
            <person name="Drula E."/>
            <person name="Henrissat B."/>
            <person name="Wiebenga A."/>
            <person name="Lubbers R.J."/>
            <person name="Gomes A.C."/>
            <person name="Makela M.R."/>
            <person name="Stajich J."/>
            <person name="Grigoriev I.V."/>
            <person name="Mortensen U.H."/>
            <person name="De Vries R.P."/>
            <person name="Baker S.E."/>
            <person name="Andersen M.R."/>
        </authorList>
    </citation>
    <scope>NUCLEOTIDE SEQUENCE [LARGE SCALE GENOMIC DNA]</scope>
    <source>
        <strain evidence="2 3">CBS 123904</strain>
    </source>
</reference>
<dbReference type="PANTHER" id="PTHR36156">
    <property type="entry name" value="SLR2101 PROTEIN"/>
    <property type="match status" value="1"/>
</dbReference>
<proteinExistence type="predicted"/>
<protein>
    <recommendedName>
        <fullName evidence="1">Cupin type-2 domain-containing protein</fullName>
    </recommendedName>
</protein>
<dbReference type="Pfam" id="PF07883">
    <property type="entry name" value="Cupin_2"/>
    <property type="match status" value="1"/>
</dbReference>
<dbReference type="InterPro" id="IPR011051">
    <property type="entry name" value="RmlC_Cupin_sf"/>
</dbReference>
<comment type="caution">
    <text evidence="2">The sequence shown here is derived from an EMBL/GenBank/DDBJ whole genome shotgun (WGS) entry which is preliminary data.</text>
</comment>
<dbReference type="Gene3D" id="2.60.120.10">
    <property type="entry name" value="Jelly Rolls"/>
    <property type="match status" value="1"/>
</dbReference>
<evidence type="ECO:0000259" key="1">
    <source>
        <dbReference type="Pfam" id="PF07883"/>
    </source>
</evidence>
<dbReference type="InterPro" id="IPR014710">
    <property type="entry name" value="RmlC-like_jellyroll"/>
</dbReference>
<name>A0ABR4JV59_9EURO</name>
<sequence length="188" mass="20677">MSLNPGQLSPLPGITRYVTGHDSAGKAIIQSENPADWSSFENSSMAFTVAYTTSEFPADLNNDIDLKKHEEIKASGELGLVNPSGTVCRFVDFAPKGPPLMHRTQSLDYGIVLEGEIEMTLDSGEKRLLKRGDMAVQRATMHAWHNPSETEWTRMVFVLQECKPLVVGGEELGEDLSQAKTSDIKPSR</sequence>
<evidence type="ECO:0000313" key="2">
    <source>
        <dbReference type="EMBL" id="KAL2843874.1"/>
    </source>
</evidence>
<accession>A0ABR4JV59</accession>
<dbReference type="EMBL" id="JBFXLU010000086">
    <property type="protein sequence ID" value="KAL2843874.1"/>
    <property type="molecule type" value="Genomic_DNA"/>
</dbReference>
<dbReference type="Proteomes" id="UP001610446">
    <property type="component" value="Unassembled WGS sequence"/>
</dbReference>
<dbReference type="InterPro" id="IPR047142">
    <property type="entry name" value="OryJ/VirC-like"/>
</dbReference>
<dbReference type="SUPFAM" id="SSF51182">
    <property type="entry name" value="RmlC-like cupins"/>
    <property type="match status" value="1"/>
</dbReference>
<dbReference type="Gene3D" id="2.20.70.150">
    <property type="match status" value="1"/>
</dbReference>
<evidence type="ECO:0000313" key="3">
    <source>
        <dbReference type="Proteomes" id="UP001610446"/>
    </source>
</evidence>
<dbReference type="CDD" id="cd02231">
    <property type="entry name" value="cupin_BLL6423-like"/>
    <property type="match status" value="1"/>
</dbReference>
<organism evidence="2 3">
    <name type="scientific">Aspergillus pseudoustus</name>
    <dbReference type="NCBI Taxonomy" id="1810923"/>
    <lineage>
        <taxon>Eukaryota</taxon>
        <taxon>Fungi</taxon>
        <taxon>Dikarya</taxon>
        <taxon>Ascomycota</taxon>
        <taxon>Pezizomycotina</taxon>
        <taxon>Eurotiomycetes</taxon>
        <taxon>Eurotiomycetidae</taxon>
        <taxon>Eurotiales</taxon>
        <taxon>Aspergillaceae</taxon>
        <taxon>Aspergillus</taxon>
        <taxon>Aspergillus subgen. Nidulantes</taxon>
    </lineage>
</organism>
<dbReference type="PANTHER" id="PTHR36156:SF2">
    <property type="entry name" value="CUPIN TYPE-2 DOMAIN-CONTAINING PROTEIN"/>
    <property type="match status" value="1"/>
</dbReference>
<dbReference type="InterPro" id="IPR013096">
    <property type="entry name" value="Cupin_2"/>
</dbReference>